<sequence length="155" mass="16245">MTANANLARKDRHFTTINVPRSSLDNNRSESRGTSMQFLSVIPEQVESAAQDLAGIRSALSASYAAAAGPTTAVVSAAEDEVSTAIASIFGAYGRQCQVLSAQASAFHDEFVNLLKTGATAYRNTEFANAQSNVLNAVNAPARSLLGHPRLSTAS</sequence>
<dbReference type="Gene3D" id="1.10.287.850">
    <property type="entry name" value="HP0062-like domain"/>
    <property type="match status" value="1"/>
</dbReference>
<evidence type="ECO:0000313" key="3">
    <source>
        <dbReference type="Proteomes" id="UP000039021"/>
    </source>
</evidence>
<dbReference type="InterPro" id="IPR000084">
    <property type="entry name" value="PE-PGRS_N"/>
</dbReference>
<accession>A0A916L9S7</accession>
<dbReference type="SUPFAM" id="SSF140459">
    <property type="entry name" value="PE/PPE dimer-like"/>
    <property type="match status" value="1"/>
</dbReference>
<organism evidence="2 3">
    <name type="scientific">Mycobacterium tuberculosis</name>
    <dbReference type="NCBI Taxonomy" id="1773"/>
    <lineage>
        <taxon>Bacteria</taxon>
        <taxon>Bacillati</taxon>
        <taxon>Actinomycetota</taxon>
        <taxon>Actinomycetes</taxon>
        <taxon>Mycobacteriales</taxon>
        <taxon>Mycobacteriaceae</taxon>
        <taxon>Mycobacterium</taxon>
        <taxon>Mycobacterium tuberculosis complex</taxon>
    </lineage>
</organism>
<dbReference type="AlphaFoldDB" id="A0A916L9S7"/>
<dbReference type="Pfam" id="PF00934">
    <property type="entry name" value="PE"/>
    <property type="match status" value="1"/>
</dbReference>
<gene>
    <name evidence="2" type="ORF">ERS007739_01428</name>
</gene>
<dbReference type="InterPro" id="IPR038332">
    <property type="entry name" value="PPE_sf"/>
</dbReference>
<protein>
    <submittedName>
        <fullName evidence="2">PE family protein</fullName>
    </submittedName>
</protein>
<proteinExistence type="predicted"/>
<name>A0A916L9S7_MYCTX</name>
<comment type="caution">
    <text evidence="2">The sequence shown here is derived from an EMBL/GenBank/DDBJ whole genome shotgun (WGS) entry which is preliminary data.</text>
</comment>
<dbReference type="Proteomes" id="UP000039021">
    <property type="component" value="Unassembled WGS sequence"/>
</dbReference>
<reference evidence="3" key="1">
    <citation type="submission" date="2015-03" db="EMBL/GenBank/DDBJ databases">
        <authorList>
            <consortium name="Pathogen Informatics"/>
        </authorList>
    </citation>
    <scope>NUCLEOTIDE SEQUENCE [LARGE SCALE GENOMIC DNA]</scope>
    <source>
        <strain evidence="3">N09902308</strain>
    </source>
</reference>
<feature type="domain" description="PE" evidence="1">
    <location>
        <begin position="39"/>
        <end position="129"/>
    </location>
</feature>
<evidence type="ECO:0000313" key="2">
    <source>
        <dbReference type="EMBL" id="COX53645.1"/>
    </source>
</evidence>
<evidence type="ECO:0000259" key="1">
    <source>
        <dbReference type="Pfam" id="PF00934"/>
    </source>
</evidence>
<dbReference type="EMBL" id="CSBK01000545">
    <property type="protein sequence ID" value="COX53645.1"/>
    <property type="molecule type" value="Genomic_DNA"/>
</dbReference>